<protein>
    <submittedName>
        <fullName evidence="2">Uncharacterized protein</fullName>
    </submittedName>
</protein>
<dbReference type="Proteomes" id="UP001362999">
    <property type="component" value="Unassembled WGS sequence"/>
</dbReference>
<organism evidence="2 3">
    <name type="scientific">Favolaschia claudopus</name>
    <dbReference type="NCBI Taxonomy" id="2862362"/>
    <lineage>
        <taxon>Eukaryota</taxon>
        <taxon>Fungi</taxon>
        <taxon>Dikarya</taxon>
        <taxon>Basidiomycota</taxon>
        <taxon>Agaricomycotina</taxon>
        <taxon>Agaricomycetes</taxon>
        <taxon>Agaricomycetidae</taxon>
        <taxon>Agaricales</taxon>
        <taxon>Marasmiineae</taxon>
        <taxon>Mycenaceae</taxon>
        <taxon>Favolaschia</taxon>
    </lineage>
</organism>
<feature type="region of interest" description="Disordered" evidence="1">
    <location>
        <begin position="144"/>
        <end position="197"/>
    </location>
</feature>
<accession>A0AAW0AGM5</accession>
<evidence type="ECO:0000313" key="2">
    <source>
        <dbReference type="EMBL" id="KAK7008503.1"/>
    </source>
</evidence>
<dbReference type="AlphaFoldDB" id="A0AAW0AGM5"/>
<proteinExistence type="predicted"/>
<sequence length="197" mass="21230">MAQQRAPSAKSLNRRAELIDPRHHSKFLPAKIQSVSQCRPSSTAVAASLLANDSPDDKGMTHGTLVANDKGLSAVLCRNPGFKDPSNLGRSQIARGPSLLRGSVIAVCMPARSLFTPLLLLDASNEAQSKIPVCSVRHQGYAERSGSAASPAYSQSRRELTMKNSEQPVKNSGRRYGTRNRRLNARNNEDGVADQPA</sequence>
<dbReference type="EMBL" id="JAWWNJ010000067">
    <property type="protein sequence ID" value="KAK7008503.1"/>
    <property type="molecule type" value="Genomic_DNA"/>
</dbReference>
<evidence type="ECO:0000313" key="3">
    <source>
        <dbReference type="Proteomes" id="UP001362999"/>
    </source>
</evidence>
<evidence type="ECO:0000256" key="1">
    <source>
        <dbReference type="SAM" id="MobiDB-lite"/>
    </source>
</evidence>
<name>A0AAW0AGM5_9AGAR</name>
<gene>
    <name evidence="2" type="ORF">R3P38DRAFT_2791422</name>
</gene>
<reference evidence="2 3" key="1">
    <citation type="journal article" date="2024" name="J Genomics">
        <title>Draft genome sequencing and assembly of Favolaschia claudopus CIRM-BRFM 2984 isolated from oak limbs.</title>
        <authorList>
            <person name="Navarro D."/>
            <person name="Drula E."/>
            <person name="Chaduli D."/>
            <person name="Cazenave R."/>
            <person name="Ahrendt S."/>
            <person name="Wang J."/>
            <person name="Lipzen A."/>
            <person name="Daum C."/>
            <person name="Barry K."/>
            <person name="Grigoriev I.V."/>
            <person name="Favel A."/>
            <person name="Rosso M.N."/>
            <person name="Martin F."/>
        </authorList>
    </citation>
    <scope>NUCLEOTIDE SEQUENCE [LARGE SCALE GENOMIC DNA]</scope>
    <source>
        <strain evidence="2 3">CIRM-BRFM 2984</strain>
    </source>
</reference>
<comment type="caution">
    <text evidence="2">The sequence shown here is derived from an EMBL/GenBank/DDBJ whole genome shotgun (WGS) entry which is preliminary data.</text>
</comment>
<feature type="compositionally biased region" description="Basic residues" evidence="1">
    <location>
        <begin position="172"/>
        <end position="184"/>
    </location>
</feature>
<feature type="region of interest" description="Disordered" evidence="1">
    <location>
        <begin position="1"/>
        <end position="20"/>
    </location>
</feature>
<keyword evidence="3" id="KW-1185">Reference proteome</keyword>